<evidence type="ECO:0000313" key="7">
    <source>
        <dbReference type="EMBL" id="CAG9558089.1"/>
    </source>
</evidence>
<dbReference type="SUPFAM" id="SSF51197">
    <property type="entry name" value="Clavaminate synthase-like"/>
    <property type="match status" value="1"/>
</dbReference>
<dbReference type="OrthoDB" id="8951118at2759"/>
<dbReference type="PANTHER" id="PTHR10694">
    <property type="entry name" value="LYSINE-SPECIFIC DEMETHYLASE"/>
    <property type="match status" value="1"/>
</dbReference>
<dbReference type="Proteomes" id="UP000789524">
    <property type="component" value="Unassembled WGS sequence"/>
</dbReference>
<feature type="region of interest" description="Disordered" evidence="3">
    <location>
        <begin position="576"/>
        <end position="653"/>
    </location>
</feature>
<dbReference type="SMART" id="SM01014">
    <property type="entry name" value="ARID"/>
    <property type="match status" value="1"/>
</dbReference>
<dbReference type="InterPro" id="IPR003349">
    <property type="entry name" value="JmjN"/>
</dbReference>
<dbReference type="EMBL" id="CAKASE010000043">
    <property type="protein sequence ID" value="CAG9558089.1"/>
    <property type="molecule type" value="Genomic_DNA"/>
</dbReference>
<dbReference type="PANTHER" id="PTHR10694:SF113">
    <property type="entry name" value="PROTEIN JUMONJI"/>
    <property type="match status" value="1"/>
</dbReference>
<protein>
    <submittedName>
        <fullName evidence="7">(African queen) hypothetical protein</fullName>
    </submittedName>
</protein>
<reference evidence="7" key="1">
    <citation type="submission" date="2021-09" db="EMBL/GenBank/DDBJ databases">
        <authorList>
            <person name="Martin H S."/>
        </authorList>
    </citation>
    <scope>NUCLEOTIDE SEQUENCE</scope>
</reference>
<dbReference type="Pfam" id="PF01388">
    <property type="entry name" value="ARID"/>
    <property type="match status" value="1"/>
</dbReference>
<dbReference type="GO" id="GO:0010468">
    <property type="term" value="P:regulation of gene expression"/>
    <property type="evidence" value="ECO:0007669"/>
    <property type="project" value="TreeGrafter"/>
</dbReference>
<dbReference type="GO" id="GO:0003677">
    <property type="term" value="F:DNA binding"/>
    <property type="evidence" value="ECO:0007669"/>
    <property type="project" value="InterPro"/>
</dbReference>
<evidence type="ECO:0000259" key="4">
    <source>
        <dbReference type="PROSITE" id="PS51011"/>
    </source>
</evidence>
<dbReference type="GO" id="GO:0005634">
    <property type="term" value="C:nucleus"/>
    <property type="evidence" value="ECO:0007669"/>
    <property type="project" value="UniProtKB-SubCell"/>
</dbReference>
<dbReference type="GO" id="GO:0000785">
    <property type="term" value="C:chromatin"/>
    <property type="evidence" value="ECO:0007669"/>
    <property type="project" value="TreeGrafter"/>
</dbReference>
<feature type="compositionally biased region" description="Low complexity" evidence="3">
    <location>
        <begin position="846"/>
        <end position="855"/>
    </location>
</feature>
<evidence type="ECO:0000256" key="3">
    <source>
        <dbReference type="SAM" id="MobiDB-lite"/>
    </source>
</evidence>
<feature type="region of interest" description="Disordered" evidence="3">
    <location>
        <begin position="748"/>
        <end position="770"/>
    </location>
</feature>
<feature type="compositionally biased region" description="Polar residues" evidence="3">
    <location>
        <begin position="589"/>
        <end position="624"/>
    </location>
</feature>
<comment type="subcellular location">
    <subcellularLocation>
        <location evidence="1">Nucleus</location>
    </subcellularLocation>
</comment>
<feature type="compositionally biased region" description="Basic residues" evidence="3">
    <location>
        <begin position="229"/>
        <end position="240"/>
    </location>
</feature>
<feature type="region of interest" description="Disordered" evidence="3">
    <location>
        <begin position="223"/>
        <end position="253"/>
    </location>
</feature>
<dbReference type="InterPro" id="IPR003347">
    <property type="entry name" value="JmjC_dom"/>
</dbReference>
<accession>A0A8J2MEC8</accession>
<keyword evidence="2" id="KW-0539">Nucleus</keyword>
<dbReference type="GO" id="GO:0006338">
    <property type="term" value="P:chromatin remodeling"/>
    <property type="evidence" value="ECO:0007669"/>
    <property type="project" value="TreeGrafter"/>
</dbReference>
<comment type="caution">
    <text evidence="7">The sequence shown here is derived from an EMBL/GenBank/DDBJ whole genome shotgun (WGS) entry which is preliminary data.</text>
</comment>
<evidence type="ECO:0000259" key="5">
    <source>
        <dbReference type="PROSITE" id="PS51183"/>
    </source>
</evidence>
<gene>
    <name evidence="7" type="ORF">DCHRY22_LOCUS312</name>
</gene>
<feature type="compositionally biased region" description="Low complexity" evidence="3">
    <location>
        <begin position="578"/>
        <end position="588"/>
    </location>
</feature>
<feature type="compositionally biased region" description="Basic residues" evidence="3">
    <location>
        <begin position="625"/>
        <end position="638"/>
    </location>
</feature>
<dbReference type="Pfam" id="PF02373">
    <property type="entry name" value="JmjC"/>
    <property type="match status" value="1"/>
</dbReference>
<dbReference type="SMART" id="SM00501">
    <property type="entry name" value="BRIGHT"/>
    <property type="match status" value="1"/>
</dbReference>
<feature type="region of interest" description="Disordered" evidence="3">
    <location>
        <begin position="120"/>
        <end position="142"/>
    </location>
</feature>
<dbReference type="Pfam" id="PF02375">
    <property type="entry name" value="JmjN"/>
    <property type="match status" value="1"/>
</dbReference>
<dbReference type="InterPro" id="IPR036431">
    <property type="entry name" value="ARID_dom_sf"/>
</dbReference>
<feature type="domain" description="JmjC" evidence="6">
    <location>
        <begin position="1217"/>
        <end position="1382"/>
    </location>
</feature>
<dbReference type="SMART" id="SM00558">
    <property type="entry name" value="JmjC"/>
    <property type="match status" value="1"/>
</dbReference>
<sequence length="1528" mass="171522">MIQLKDDIPALIYKVNFVVRKVQAQRKFAQGAYVPPTLNVSGGGIDRRTEISPIKEKSVFHNKTSARSLLDIVAFKNLHKHAQPIVLLERLENSHPLCSKDRPNPIAISKPTSVAVNKNHETISPISNGTHSSSISRDRTRNARIITPRLPMHLRSRVVTYGERKKVLVTKKKNFENREKNIVKIRNSRELRKKKRPDNYSDDFSIDDDKPLMFFRQKSLSLKKDASMKQRKINNKRPKSVKNSEPKPRNKTKIVRPGLNLQGKDAVKRRSSCLDQSAVQGPASCSTKIKPIPANKNVSPTLEAAPSKDVIPIPKSSPTSTKTNLVSGLSCNTNTNPTSQIKEEEQNLGSSNKNVDFIPGTPTPNVNANLIKVLSTSNLIVDANGRPTFAGINMEANTGQVPDKINVNHYSWPASHINMDTIPVQSFPNGNIGSIPVTSPGMNVNPIAGPQSQIYVVNVPGSSSNIYVVPVPGASTFAYATPVPAPTSTNLYVDSIPGPSSLNIYKDPIPGTSCNGVFGVASSTPSANICSDSDKVLSPSNYNGNVTEPSSSLLCATPGSLPCQNTLQASECSSPDASLASITSSPSSNQVPTASSSDIYSNPVPGTSGSSISSDPTTNTSSNGRNRRSIGKQRRKSSIKSASSSTKKPPMALKAPFYGIKRIESWLSSDFRVVTAPPPPKPPRKNPSETREETMSPEPEIDETEQCIGAKFTTVKDIINYGPSYFDCLCLQCDHCNYIHKMLNKYKQESTTNRSDVRMRKRKHEESLTVELQDASDSMVIEVSDSEDIKTIDLTGDTDDLMQDNEVSNSNTGDSNTQPENVKQQNETQRDTQERSQNQLARNLAQRIQTQNQRRMQQRQRQRVSRQGSALRGRQRIVPRTPQRPLRRVVVNKAVNRRSLTRYSYQTSKRSENVSKILRDKIITAPVFYPTLEEFRDPMAYLEKIMKFTKKYGIFKLVAPDEYEPTCTISENFKFSTSHQYIARFFNRWGPAARELCTMRAYLATQNVHFKRGPLLGGLEVDLPKVFHIVQRLGGLKTVMDKKKWHRIAEELNLRNLRNPEKKFDNLFLKYLLPYNSLTKRERQDMMMKVEQRWIKKNNRLMKRVVNPLYRQKRMLGEIESSDEEPEDEDYLTEALNLAEDCSQLGRKMGLEAFKKIAGTAFTMYFPDEKTQPTVAEIEEKYWNIVLLGTQHVSVNTAFIESGVEGHVPPKSKTNDSINTNPWYLKNLSTDKSNVLRLLGSLAGMTVPSLHVGMVFSTSCWHRDPHGLPWMDYLHQGTEKIWYGVPSHEGQNFRCALETLCPTLCQNKTLWLPSEIAMTPLNLLLDRNIKLTRCVQRPGEFVFVNPQAYSSSVSTDFTVSESVYFATESYFENVNQAFQELKESCEPSSFSLEQLLISAAKDPHLPLNVLEHVHKHLNDIVSEELSFRRALTDLKVPLLLNKNRPTIWSARDDDECQVCRTALYLSRVTGLFKNASVCLQHALRLINLKKGAELKTLISTLEMEVSISNTELHDIVIKLQRRLSHRGK</sequence>
<feature type="compositionally biased region" description="Polar residues" evidence="3">
    <location>
        <begin position="805"/>
        <end position="827"/>
    </location>
</feature>
<proteinExistence type="predicted"/>
<feature type="domain" description="JmjN" evidence="5">
    <location>
        <begin position="925"/>
        <end position="966"/>
    </location>
</feature>
<evidence type="ECO:0000256" key="2">
    <source>
        <dbReference type="ARBA" id="ARBA00023242"/>
    </source>
</evidence>
<evidence type="ECO:0000259" key="6">
    <source>
        <dbReference type="PROSITE" id="PS51184"/>
    </source>
</evidence>
<feature type="compositionally biased region" description="Polar residues" evidence="3">
    <location>
        <begin position="120"/>
        <end position="135"/>
    </location>
</feature>
<feature type="region of interest" description="Disordered" evidence="3">
    <location>
        <begin position="794"/>
        <end position="884"/>
    </location>
</feature>
<evidence type="ECO:0000256" key="1">
    <source>
        <dbReference type="ARBA" id="ARBA00004123"/>
    </source>
</evidence>
<dbReference type="SUPFAM" id="SSF46774">
    <property type="entry name" value="ARID-like"/>
    <property type="match status" value="1"/>
</dbReference>
<keyword evidence="8" id="KW-1185">Reference proteome</keyword>
<dbReference type="Gene3D" id="1.10.150.60">
    <property type="entry name" value="ARID DNA-binding domain"/>
    <property type="match status" value="1"/>
</dbReference>
<dbReference type="PROSITE" id="PS51184">
    <property type="entry name" value="JMJC"/>
    <property type="match status" value="1"/>
</dbReference>
<dbReference type="PROSITE" id="PS51183">
    <property type="entry name" value="JMJN"/>
    <property type="match status" value="1"/>
</dbReference>
<dbReference type="SMART" id="SM00545">
    <property type="entry name" value="JmjN"/>
    <property type="match status" value="1"/>
</dbReference>
<feature type="compositionally biased region" description="Low complexity" evidence="3">
    <location>
        <begin position="639"/>
        <end position="648"/>
    </location>
</feature>
<feature type="region of interest" description="Disordered" evidence="3">
    <location>
        <begin position="672"/>
        <end position="701"/>
    </location>
</feature>
<feature type="domain" description="ARID" evidence="4">
    <location>
        <begin position="989"/>
        <end position="1080"/>
    </location>
</feature>
<dbReference type="InterPro" id="IPR001606">
    <property type="entry name" value="ARID_dom"/>
</dbReference>
<dbReference type="PROSITE" id="PS51011">
    <property type="entry name" value="ARID"/>
    <property type="match status" value="1"/>
</dbReference>
<name>A0A8J2MEC8_9NEOP</name>
<evidence type="ECO:0000313" key="8">
    <source>
        <dbReference type="Proteomes" id="UP000789524"/>
    </source>
</evidence>
<organism evidence="7 8">
    <name type="scientific">Danaus chrysippus</name>
    <name type="common">African queen</name>
    <dbReference type="NCBI Taxonomy" id="151541"/>
    <lineage>
        <taxon>Eukaryota</taxon>
        <taxon>Metazoa</taxon>
        <taxon>Ecdysozoa</taxon>
        <taxon>Arthropoda</taxon>
        <taxon>Hexapoda</taxon>
        <taxon>Insecta</taxon>
        <taxon>Pterygota</taxon>
        <taxon>Neoptera</taxon>
        <taxon>Endopterygota</taxon>
        <taxon>Lepidoptera</taxon>
        <taxon>Glossata</taxon>
        <taxon>Ditrysia</taxon>
        <taxon>Papilionoidea</taxon>
        <taxon>Nymphalidae</taxon>
        <taxon>Danainae</taxon>
        <taxon>Danaini</taxon>
        <taxon>Danaina</taxon>
        <taxon>Danaus</taxon>
        <taxon>Anosia</taxon>
    </lineage>
</organism>
<dbReference type="Gene3D" id="2.60.120.650">
    <property type="entry name" value="Cupin"/>
    <property type="match status" value="1"/>
</dbReference>